<evidence type="ECO:0000313" key="8">
    <source>
        <dbReference type="EMBL" id="KAJ8913559.1"/>
    </source>
</evidence>
<reference evidence="8 9" key="1">
    <citation type="journal article" date="2023" name="Insect Mol. Biol.">
        <title>Genome sequencing provides insights into the evolution of gene families encoding plant cell wall-degrading enzymes in longhorned beetles.</title>
        <authorList>
            <person name="Shin N.R."/>
            <person name="Okamura Y."/>
            <person name="Kirsch R."/>
            <person name="Pauchet Y."/>
        </authorList>
    </citation>
    <scope>NUCLEOTIDE SEQUENCE [LARGE SCALE GENOMIC DNA]</scope>
    <source>
        <strain evidence="8">EAD_L_NR</strain>
    </source>
</reference>
<evidence type="ECO:0000256" key="2">
    <source>
        <dbReference type="ARBA" id="ARBA00006824"/>
    </source>
</evidence>
<dbReference type="Proteomes" id="UP001159042">
    <property type="component" value="Unassembled WGS sequence"/>
</dbReference>
<comment type="similarity">
    <text evidence="2 7">Belongs to the peroxisomal membrane protein PXMP2/4 family.</text>
</comment>
<evidence type="ECO:0000256" key="4">
    <source>
        <dbReference type="ARBA" id="ARBA00022989"/>
    </source>
</evidence>
<organism evidence="8 9">
    <name type="scientific">Exocentrus adspersus</name>
    <dbReference type="NCBI Taxonomy" id="1586481"/>
    <lineage>
        <taxon>Eukaryota</taxon>
        <taxon>Metazoa</taxon>
        <taxon>Ecdysozoa</taxon>
        <taxon>Arthropoda</taxon>
        <taxon>Hexapoda</taxon>
        <taxon>Insecta</taxon>
        <taxon>Pterygota</taxon>
        <taxon>Neoptera</taxon>
        <taxon>Endopterygota</taxon>
        <taxon>Coleoptera</taxon>
        <taxon>Polyphaga</taxon>
        <taxon>Cucujiformia</taxon>
        <taxon>Chrysomeloidea</taxon>
        <taxon>Cerambycidae</taxon>
        <taxon>Lamiinae</taxon>
        <taxon>Acanthocinini</taxon>
        <taxon>Exocentrus</taxon>
    </lineage>
</organism>
<comment type="subcellular location">
    <subcellularLocation>
        <location evidence="1">Membrane</location>
        <topology evidence="1">Multi-pass membrane protein</topology>
    </subcellularLocation>
</comment>
<evidence type="ECO:0000313" key="9">
    <source>
        <dbReference type="Proteomes" id="UP001159042"/>
    </source>
</evidence>
<keyword evidence="4 7" id="KW-1133">Transmembrane helix</keyword>
<protein>
    <recommendedName>
        <fullName evidence="6">Mitochondrial inner membrane protein Mpv17</fullName>
    </recommendedName>
</protein>
<evidence type="ECO:0000256" key="1">
    <source>
        <dbReference type="ARBA" id="ARBA00004141"/>
    </source>
</evidence>
<feature type="transmembrane region" description="Helical" evidence="7">
    <location>
        <begin position="87"/>
        <end position="105"/>
    </location>
</feature>
<keyword evidence="9" id="KW-1185">Reference proteome</keyword>
<dbReference type="GO" id="GO:0005739">
    <property type="term" value="C:mitochondrion"/>
    <property type="evidence" value="ECO:0007669"/>
    <property type="project" value="TreeGrafter"/>
</dbReference>
<gene>
    <name evidence="8" type="ORF">NQ315_017110</name>
</gene>
<dbReference type="GO" id="GO:0015267">
    <property type="term" value="F:channel activity"/>
    <property type="evidence" value="ECO:0007669"/>
    <property type="project" value="TreeGrafter"/>
</dbReference>
<dbReference type="EMBL" id="JANEYG010000092">
    <property type="protein sequence ID" value="KAJ8913559.1"/>
    <property type="molecule type" value="Genomic_DNA"/>
</dbReference>
<dbReference type="AlphaFoldDB" id="A0AAV8VH63"/>
<dbReference type="InterPro" id="IPR007248">
    <property type="entry name" value="Mpv17_PMP22"/>
</dbReference>
<dbReference type="Pfam" id="PF04117">
    <property type="entry name" value="Mpv17_PMP22"/>
    <property type="match status" value="1"/>
</dbReference>
<evidence type="ECO:0000256" key="6">
    <source>
        <dbReference type="ARBA" id="ARBA00049743"/>
    </source>
</evidence>
<keyword evidence="5 7" id="KW-0472">Membrane</keyword>
<dbReference type="PANTHER" id="PTHR11266">
    <property type="entry name" value="PEROXISOMAL MEMBRANE PROTEIN 2, PXMP2 MPV17"/>
    <property type="match status" value="1"/>
</dbReference>
<evidence type="ECO:0000256" key="3">
    <source>
        <dbReference type="ARBA" id="ARBA00022692"/>
    </source>
</evidence>
<accession>A0AAV8VH63</accession>
<sequence length="173" mass="19593">MGSLGKFYRRMLCRHPILVQSVQTGLLMGMGDAMAQKVVEKKCEFDYMRTARFAAFGSLVASGTGFWRDSSAAAANLPHSKKVAVDQLLFAPTFLLIFLVGLKTMEGEDMKTIKKELCAKYKDIVFANWKIWPAVQVCNFNFTPLQYQVLVVQLVALFWNTYLSWKSSQEVDD</sequence>
<comment type="caution">
    <text evidence="7">Lacks conserved residue(s) required for the propagation of feature annotation.</text>
</comment>
<proteinExistence type="inferred from homology"/>
<name>A0AAV8VH63_9CUCU</name>
<dbReference type="GO" id="GO:1901858">
    <property type="term" value="P:regulation of mitochondrial DNA metabolic process"/>
    <property type="evidence" value="ECO:0007669"/>
    <property type="project" value="TreeGrafter"/>
</dbReference>
<evidence type="ECO:0000256" key="7">
    <source>
        <dbReference type="RuleBase" id="RU363053"/>
    </source>
</evidence>
<evidence type="ECO:0000256" key="5">
    <source>
        <dbReference type="ARBA" id="ARBA00023136"/>
    </source>
</evidence>
<dbReference type="PANTHER" id="PTHR11266:SF17">
    <property type="entry name" value="PROTEIN MPV17"/>
    <property type="match status" value="1"/>
</dbReference>
<keyword evidence="3 7" id="KW-0812">Transmembrane</keyword>
<dbReference type="GO" id="GO:0016020">
    <property type="term" value="C:membrane"/>
    <property type="evidence" value="ECO:0007669"/>
    <property type="project" value="UniProtKB-SubCell"/>
</dbReference>
<comment type="caution">
    <text evidence="8">The sequence shown here is derived from an EMBL/GenBank/DDBJ whole genome shotgun (WGS) entry which is preliminary data.</text>
</comment>